<feature type="region of interest" description="Disordered" evidence="1">
    <location>
        <begin position="32"/>
        <end position="76"/>
    </location>
</feature>
<name>A0A6V7QQM9_ANACO</name>
<sequence length="275" mass="30691">MLQGTAALSPLYAFWPLCITLQAVPFSPPHLERPSGASGSAPSPPFHRIMDSSRRSSTSFSRRQILEPGPSSSRPSAATVFLLCPSLAAGFGGPSSAFKVASFLPATRAIFFPSWHVRESAIGRSPLRFDDFTFHFSNWVEVGERDRGFLRHKVWIKLLNWPILSWNKEDVKAAVSSFGELWDVDLHSEQLSNVSFFCILVRCPYVSSIPKSLELMVEDRCFFVPIEIESCDEACPILLREDVDDHQGLDSLDAQEEFIRRTGFRSISAPPGILD</sequence>
<proteinExistence type="predicted"/>
<evidence type="ECO:0000313" key="2">
    <source>
        <dbReference type="EMBL" id="CAD1845453.1"/>
    </source>
</evidence>
<dbReference type="EMBL" id="CAJEUB010000003">
    <property type="protein sequence ID" value="CAD1845453.1"/>
    <property type="molecule type" value="Genomic_DNA"/>
</dbReference>
<reference evidence="2" key="1">
    <citation type="submission" date="2020-07" db="EMBL/GenBank/DDBJ databases">
        <authorList>
            <person name="Lin J."/>
        </authorList>
    </citation>
    <scope>NUCLEOTIDE SEQUENCE</scope>
</reference>
<evidence type="ECO:0008006" key="3">
    <source>
        <dbReference type="Google" id="ProtNLM"/>
    </source>
</evidence>
<gene>
    <name evidence="2" type="ORF">CB5_LOCUS28664</name>
</gene>
<protein>
    <recommendedName>
        <fullName evidence="3">DUF4283 domain-containing protein</fullName>
    </recommendedName>
</protein>
<organism evidence="2">
    <name type="scientific">Ananas comosus var. bracteatus</name>
    <name type="common">red pineapple</name>
    <dbReference type="NCBI Taxonomy" id="296719"/>
    <lineage>
        <taxon>Eukaryota</taxon>
        <taxon>Viridiplantae</taxon>
        <taxon>Streptophyta</taxon>
        <taxon>Embryophyta</taxon>
        <taxon>Tracheophyta</taxon>
        <taxon>Spermatophyta</taxon>
        <taxon>Magnoliopsida</taxon>
        <taxon>Liliopsida</taxon>
        <taxon>Poales</taxon>
        <taxon>Bromeliaceae</taxon>
        <taxon>Bromelioideae</taxon>
        <taxon>Ananas</taxon>
    </lineage>
</organism>
<dbReference type="AlphaFoldDB" id="A0A6V7QQM9"/>
<accession>A0A6V7QQM9</accession>
<evidence type="ECO:0000256" key="1">
    <source>
        <dbReference type="SAM" id="MobiDB-lite"/>
    </source>
</evidence>